<dbReference type="GO" id="GO:0016491">
    <property type="term" value="F:oxidoreductase activity"/>
    <property type="evidence" value="ECO:0007669"/>
    <property type="project" value="InterPro"/>
</dbReference>
<organism evidence="6 7">
    <name type="scientific">Candidatus Zymogenus saltonus</name>
    <dbReference type="NCBI Taxonomy" id="2844893"/>
    <lineage>
        <taxon>Bacteria</taxon>
        <taxon>Deltaproteobacteria</taxon>
        <taxon>Candidatus Zymogenia</taxon>
        <taxon>Candidatus Zymogeniales</taxon>
        <taxon>Candidatus Zymogenaceae</taxon>
        <taxon>Candidatus Zymogenus</taxon>
    </lineage>
</organism>
<evidence type="ECO:0000256" key="1">
    <source>
        <dbReference type="ARBA" id="ARBA00001974"/>
    </source>
</evidence>
<reference evidence="6" key="2">
    <citation type="submission" date="2021-01" db="EMBL/GenBank/DDBJ databases">
        <authorList>
            <person name="Hahn C.R."/>
            <person name="Youssef N.H."/>
            <person name="Elshahed M."/>
        </authorList>
    </citation>
    <scope>NUCLEOTIDE SEQUENCE</scope>
    <source>
        <strain evidence="6">Zod_Metabat.24</strain>
    </source>
</reference>
<evidence type="ECO:0000313" key="7">
    <source>
        <dbReference type="Proteomes" id="UP000809273"/>
    </source>
</evidence>
<proteinExistence type="predicted"/>
<dbReference type="InterPro" id="IPR023753">
    <property type="entry name" value="FAD/NAD-binding_dom"/>
</dbReference>
<keyword evidence="2" id="KW-0285">Flavoprotein</keyword>
<dbReference type="SUPFAM" id="SSF51905">
    <property type="entry name" value="FAD/NAD(P)-binding domain"/>
    <property type="match status" value="1"/>
</dbReference>
<dbReference type="Proteomes" id="UP000809273">
    <property type="component" value="Unassembled WGS sequence"/>
</dbReference>
<comment type="caution">
    <text evidence="6">The sequence shown here is derived from an EMBL/GenBank/DDBJ whole genome shotgun (WGS) entry which is preliminary data.</text>
</comment>
<dbReference type="Pfam" id="PF18267">
    <property type="entry name" value="Rubredoxin_C"/>
    <property type="match status" value="1"/>
</dbReference>
<feature type="domain" description="FAD/NAD(P)-binding" evidence="4">
    <location>
        <begin position="6"/>
        <end position="303"/>
    </location>
</feature>
<dbReference type="InterPro" id="IPR036188">
    <property type="entry name" value="FAD/NAD-bd_sf"/>
</dbReference>
<name>A0A9D8KGK9_9DELT</name>
<feature type="domain" description="NADH-rubredoxin oxidoreductase C-terminal" evidence="5">
    <location>
        <begin position="329"/>
        <end position="393"/>
    </location>
</feature>
<gene>
    <name evidence="6" type="ORF">JW984_13575</name>
</gene>
<comment type="cofactor">
    <cofactor evidence="1">
        <name>FAD</name>
        <dbReference type="ChEBI" id="CHEBI:57692"/>
    </cofactor>
</comment>
<dbReference type="InterPro" id="IPR016156">
    <property type="entry name" value="FAD/NAD-linked_Rdtase_dimer_sf"/>
</dbReference>
<dbReference type="AlphaFoldDB" id="A0A9D8KGK9"/>
<dbReference type="PRINTS" id="PR00368">
    <property type="entry name" value="FADPNR"/>
</dbReference>
<dbReference type="Gene3D" id="3.30.390.30">
    <property type="match status" value="1"/>
</dbReference>
<evidence type="ECO:0000256" key="3">
    <source>
        <dbReference type="ARBA" id="ARBA00022827"/>
    </source>
</evidence>
<protein>
    <submittedName>
        <fullName evidence="6">NAD(P)/FAD-dependent oxidoreductase</fullName>
    </submittedName>
</protein>
<dbReference type="PRINTS" id="PR00411">
    <property type="entry name" value="PNDRDTASEI"/>
</dbReference>
<dbReference type="PANTHER" id="PTHR43429:SF3">
    <property type="entry name" value="NITRITE REDUCTASE [NAD(P)H]"/>
    <property type="match status" value="1"/>
</dbReference>
<dbReference type="PANTHER" id="PTHR43429">
    <property type="entry name" value="PYRIDINE NUCLEOTIDE-DISULFIDE OXIDOREDUCTASE DOMAIN-CONTAINING"/>
    <property type="match status" value="1"/>
</dbReference>
<dbReference type="EMBL" id="JAFGIX010000070">
    <property type="protein sequence ID" value="MBN1574222.1"/>
    <property type="molecule type" value="Genomic_DNA"/>
</dbReference>
<accession>A0A9D8KGK9</accession>
<dbReference type="InterPro" id="IPR050260">
    <property type="entry name" value="FAD-bd_OxRdtase"/>
</dbReference>
<sequence>MSKETKYVIIGGGVAGLGAIEGIREVDKEGEITLVTMEAYPPYSRPGISYWLYGKLDDTTMPLRDDSFYSNLGVTLMTDCEATSIDTKAGTIKTKGGKDIPFDRLLIATGGSPILPPIDGAEGLDMVFSFTTYKDAREIGKKRDKIKRAVVVGGGLIGLKAAEALNNIGVKVTVLELMDRILSLAFDKTAGDLVAKGLVEAGIEIITEDTAQKVVSDGGKIMEIVLRSGKSVEADALILAIGVRPRVELAGGAGIDVGRGILVDERLMTNIKDIYAAGDASEAYDIIYRERRVTPILPNAYGQGKQAGRNMAGTDEPYEGGLSMNAIGFYGLDTISIGLVDPPENGGYDVLVRLDKENNIYRKLVTKEGRLFGAVLVGEVERAGIFASLIRDGVSIAGLEETMLSGEFGHVHMDRDLRVKRLERR</sequence>
<evidence type="ECO:0000313" key="6">
    <source>
        <dbReference type="EMBL" id="MBN1574222.1"/>
    </source>
</evidence>
<reference evidence="6" key="1">
    <citation type="journal article" date="2021" name="Environ. Microbiol.">
        <title>Genomic characterization of three novel Desulfobacterota classes expand the metabolic and phylogenetic diversity of the phylum.</title>
        <authorList>
            <person name="Murphy C.L."/>
            <person name="Biggerstaff J."/>
            <person name="Eichhorn A."/>
            <person name="Ewing E."/>
            <person name="Shahan R."/>
            <person name="Soriano D."/>
            <person name="Stewart S."/>
            <person name="VanMol K."/>
            <person name="Walker R."/>
            <person name="Walters P."/>
            <person name="Elshahed M.S."/>
            <person name="Youssef N.H."/>
        </authorList>
    </citation>
    <scope>NUCLEOTIDE SEQUENCE</scope>
    <source>
        <strain evidence="6">Zod_Metabat.24</strain>
    </source>
</reference>
<dbReference type="InterPro" id="IPR041575">
    <property type="entry name" value="Rubredoxin_C"/>
</dbReference>
<evidence type="ECO:0000259" key="4">
    <source>
        <dbReference type="Pfam" id="PF07992"/>
    </source>
</evidence>
<keyword evidence="3" id="KW-0274">FAD</keyword>
<dbReference type="Pfam" id="PF07992">
    <property type="entry name" value="Pyr_redox_2"/>
    <property type="match status" value="1"/>
</dbReference>
<evidence type="ECO:0000256" key="2">
    <source>
        <dbReference type="ARBA" id="ARBA00022630"/>
    </source>
</evidence>
<evidence type="ECO:0000259" key="5">
    <source>
        <dbReference type="Pfam" id="PF18267"/>
    </source>
</evidence>
<dbReference type="Gene3D" id="3.50.50.60">
    <property type="entry name" value="FAD/NAD(P)-binding domain"/>
    <property type="match status" value="2"/>
</dbReference>